<keyword evidence="2 6" id="KW-0698">rRNA processing</keyword>
<name>A0ABV3TBE2_9GAMM</name>
<keyword evidence="9" id="KW-1185">Reference proteome</keyword>
<proteinExistence type="inferred from homology"/>
<keyword evidence="5 6" id="KW-0949">S-adenosyl-L-methionine</keyword>
<evidence type="ECO:0000256" key="3">
    <source>
        <dbReference type="ARBA" id="ARBA00022603"/>
    </source>
</evidence>
<dbReference type="InterPro" id="IPR004441">
    <property type="entry name" value="rRNA_MeTrfase_TrmH"/>
</dbReference>
<dbReference type="EC" id="2.1.1.185" evidence="6"/>
<dbReference type="Gene3D" id="3.40.1280.10">
    <property type="match status" value="1"/>
</dbReference>
<dbReference type="SMART" id="SM00967">
    <property type="entry name" value="SpoU_sub_bind"/>
    <property type="match status" value="1"/>
</dbReference>
<keyword evidence="4 6" id="KW-0808">Transferase</keyword>
<dbReference type="SUPFAM" id="SSF75217">
    <property type="entry name" value="alpha/beta knot"/>
    <property type="match status" value="1"/>
</dbReference>
<comment type="function">
    <text evidence="6">Specifically methylates the ribose of guanosine 2251 in 23S rRNA.</text>
</comment>
<dbReference type="PANTHER" id="PTHR46429">
    <property type="entry name" value="23S RRNA (GUANOSINE-2'-O-)-METHYLTRANSFERASE RLMB"/>
    <property type="match status" value="1"/>
</dbReference>
<dbReference type="Pfam" id="PF00588">
    <property type="entry name" value="SpoU_methylase"/>
    <property type="match status" value="1"/>
</dbReference>
<evidence type="ECO:0000256" key="5">
    <source>
        <dbReference type="ARBA" id="ARBA00022691"/>
    </source>
</evidence>
<accession>A0ABV3TBE2</accession>
<keyword evidence="3 6" id="KW-0489">Methyltransferase</keyword>
<feature type="binding site" evidence="6">
    <location>
        <position position="220"/>
    </location>
    <ligand>
        <name>S-adenosyl-L-methionine</name>
        <dbReference type="ChEBI" id="CHEBI:59789"/>
    </ligand>
</feature>
<organism evidence="8 9">
    <name type="scientific">Spiribacter pallidus</name>
    <dbReference type="NCBI Taxonomy" id="1987936"/>
    <lineage>
        <taxon>Bacteria</taxon>
        <taxon>Pseudomonadati</taxon>
        <taxon>Pseudomonadota</taxon>
        <taxon>Gammaproteobacteria</taxon>
        <taxon>Chromatiales</taxon>
        <taxon>Ectothiorhodospiraceae</taxon>
        <taxon>Spiribacter</taxon>
    </lineage>
</organism>
<reference evidence="8 9" key="1">
    <citation type="submission" date="2024-02" db="EMBL/GenBank/DDBJ databases">
        <title>New especies of Spiribacter isolated from saline water.</title>
        <authorList>
            <person name="Leon M.J."/>
            <person name="De La Haba R."/>
            <person name="Sanchez-Porro C."/>
            <person name="Ventosa A."/>
        </authorList>
    </citation>
    <scope>NUCLEOTIDE SEQUENCE [LARGE SCALE GENOMIC DNA]</scope>
    <source>
        <strain evidence="9">ag22IC6-390</strain>
    </source>
</reference>
<comment type="catalytic activity">
    <reaction evidence="6">
        <text>guanosine(2251) in 23S rRNA + S-adenosyl-L-methionine = 2'-O-methylguanosine(2251) in 23S rRNA + S-adenosyl-L-homocysteine + H(+)</text>
        <dbReference type="Rhea" id="RHEA:24140"/>
        <dbReference type="Rhea" id="RHEA-COMP:10239"/>
        <dbReference type="Rhea" id="RHEA-COMP:10241"/>
        <dbReference type="ChEBI" id="CHEBI:15378"/>
        <dbReference type="ChEBI" id="CHEBI:57856"/>
        <dbReference type="ChEBI" id="CHEBI:59789"/>
        <dbReference type="ChEBI" id="CHEBI:74269"/>
        <dbReference type="ChEBI" id="CHEBI:74445"/>
        <dbReference type="EC" id="2.1.1.185"/>
    </reaction>
</comment>
<evidence type="ECO:0000256" key="4">
    <source>
        <dbReference type="ARBA" id="ARBA00022679"/>
    </source>
</evidence>
<feature type="domain" description="RNA 2-O ribose methyltransferase substrate binding" evidence="7">
    <location>
        <begin position="7"/>
        <end position="83"/>
    </location>
</feature>
<keyword evidence="1 6" id="KW-0963">Cytoplasm</keyword>
<protein>
    <recommendedName>
        <fullName evidence="6">23S rRNA (guanosine-2'-O-)-methyltransferase RlmB</fullName>
        <ecNumber evidence="6">2.1.1.185</ecNumber>
    </recommendedName>
    <alternativeName>
        <fullName evidence="6">23S rRNA (guanosine2251 2'-O)-methyltransferase</fullName>
    </alternativeName>
    <alternativeName>
        <fullName evidence="6">23S rRNA Gm2251 2'-O-methyltransferase</fullName>
    </alternativeName>
</protein>
<dbReference type="SUPFAM" id="SSF55315">
    <property type="entry name" value="L30e-like"/>
    <property type="match status" value="1"/>
</dbReference>
<dbReference type="EMBL" id="JBAKFM010000002">
    <property type="protein sequence ID" value="MEX0468944.1"/>
    <property type="molecule type" value="Genomic_DNA"/>
</dbReference>
<evidence type="ECO:0000313" key="8">
    <source>
        <dbReference type="EMBL" id="MEX0468944.1"/>
    </source>
</evidence>
<evidence type="ECO:0000256" key="2">
    <source>
        <dbReference type="ARBA" id="ARBA00022552"/>
    </source>
</evidence>
<sequence>MSGERQFIGGLHAVQSALKYDPGRIEAVWLDKRRRDARLQRLRRQCQSLDCPVHETDARELTRLLPEVSHQGVVVATLGMTPRGDDALAVHLDGLDRPPLLLVLDQVQDPHNLGACLRSADAVGVDAVIAPRDRAVGLTPAVHRAAAGAAETVPFFQVTNLARCLRGLADRGIWLLGAADGAHTPLFDTDLIGPLALVMGAEGRGLRRLTREHCDQLVAIPMAGQVESLNVSVATGVVLYEALRQRQGSG</sequence>
<dbReference type="InterPro" id="IPR001537">
    <property type="entry name" value="SpoU_MeTrfase"/>
</dbReference>
<dbReference type="CDD" id="cd18103">
    <property type="entry name" value="SpoU-like_RlmB"/>
    <property type="match status" value="1"/>
</dbReference>
<dbReference type="RefSeq" id="WP_367958837.1">
    <property type="nucleotide sequence ID" value="NZ_JBAKFK010000002.1"/>
</dbReference>
<comment type="similarity">
    <text evidence="6">Belongs to the class IV-like SAM-binding methyltransferase superfamily. RNA methyltransferase TrmH family. RlmB subfamily.</text>
</comment>
<dbReference type="InterPro" id="IPR024915">
    <property type="entry name" value="23S_rRNA_MeTrfase_RlmB"/>
</dbReference>
<dbReference type="PANTHER" id="PTHR46429:SF1">
    <property type="entry name" value="23S RRNA (GUANOSINE-2'-O-)-METHYLTRANSFERASE RLMB"/>
    <property type="match status" value="1"/>
</dbReference>
<evidence type="ECO:0000256" key="1">
    <source>
        <dbReference type="ARBA" id="ARBA00022490"/>
    </source>
</evidence>
<dbReference type="InterPro" id="IPR013123">
    <property type="entry name" value="SpoU_subst-bd"/>
</dbReference>
<feature type="binding site" evidence="6">
    <location>
        <position position="200"/>
    </location>
    <ligand>
        <name>S-adenosyl-L-methionine</name>
        <dbReference type="ChEBI" id="CHEBI:59789"/>
    </ligand>
</feature>
<gene>
    <name evidence="6 8" type="primary">rlmB</name>
    <name evidence="8" type="ORF">V6X73_04265</name>
</gene>
<comment type="subcellular location">
    <subcellularLocation>
        <location evidence="6">Cytoplasm</location>
    </subcellularLocation>
</comment>
<comment type="caution">
    <text evidence="8">The sequence shown here is derived from an EMBL/GenBank/DDBJ whole genome shotgun (WGS) entry which is preliminary data.</text>
</comment>
<evidence type="ECO:0000259" key="7">
    <source>
        <dbReference type="SMART" id="SM00967"/>
    </source>
</evidence>
<dbReference type="NCBIfam" id="TIGR00186">
    <property type="entry name" value="rRNA_methyl_3"/>
    <property type="match status" value="1"/>
</dbReference>
<dbReference type="InterPro" id="IPR029026">
    <property type="entry name" value="tRNA_m1G_MTases_N"/>
</dbReference>
<dbReference type="Pfam" id="PF08032">
    <property type="entry name" value="SpoU_sub_bind"/>
    <property type="match status" value="1"/>
</dbReference>
<dbReference type="InterPro" id="IPR029028">
    <property type="entry name" value="Alpha/beta_knot_MTases"/>
</dbReference>
<dbReference type="Gene3D" id="3.30.1330.30">
    <property type="match status" value="1"/>
</dbReference>
<feature type="binding site" evidence="6">
    <location>
        <position position="229"/>
    </location>
    <ligand>
        <name>S-adenosyl-L-methionine</name>
        <dbReference type="ChEBI" id="CHEBI:59789"/>
    </ligand>
</feature>
<evidence type="ECO:0000313" key="9">
    <source>
        <dbReference type="Proteomes" id="UP001556709"/>
    </source>
</evidence>
<dbReference type="InterPro" id="IPR029064">
    <property type="entry name" value="Ribosomal_eL30-like_sf"/>
</dbReference>
<evidence type="ECO:0000256" key="6">
    <source>
        <dbReference type="HAMAP-Rule" id="MF_01887"/>
    </source>
</evidence>
<dbReference type="Proteomes" id="UP001556709">
    <property type="component" value="Unassembled WGS sequence"/>
</dbReference>
<dbReference type="HAMAP" id="MF_01887">
    <property type="entry name" value="23SrRNA_methyltr_B"/>
    <property type="match status" value="1"/>
</dbReference>